<keyword evidence="3 5" id="KW-0863">Zinc-finger</keyword>
<evidence type="ECO:0000256" key="5">
    <source>
        <dbReference type="PROSITE-ProRule" id="PRU00325"/>
    </source>
</evidence>
<evidence type="ECO:0000256" key="1">
    <source>
        <dbReference type="ARBA" id="ARBA00005889"/>
    </source>
</evidence>
<comment type="similarity">
    <text evidence="1 6">Belongs to the FHY3/FAR1 family.</text>
</comment>
<dbReference type="InterPro" id="IPR004330">
    <property type="entry name" value="FAR1_DNA_bnd_dom"/>
</dbReference>
<feature type="domain" description="SWIM-type" evidence="7">
    <location>
        <begin position="506"/>
        <end position="542"/>
    </location>
</feature>
<dbReference type="InterPro" id="IPR018289">
    <property type="entry name" value="MULE_transposase_dom"/>
</dbReference>
<dbReference type="AlphaFoldDB" id="A0AAV3RYV2"/>
<dbReference type="Pfam" id="PF10551">
    <property type="entry name" value="MULE"/>
    <property type="match status" value="1"/>
</dbReference>
<dbReference type="PROSITE" id="PS50966">
    <property type="entry name" value="ZF_SWIM"/>
    <property type="match status" value="1"/>
</dbReference>
<dbReference type="PANTHER" id="PTHR31669">
    <property type="entry name" value="PROTEIN FAR1-RELATED SEQUENCE 10-RELATED"/>
    <property type="match status" value="1"/>
</dbReference>
<dbReference type="GO" id="GO:0006355">
    <property type="term" value="P:regulation of DNA-templated transcription"/>
    <property type="evidence" value="ECO:0007669"/>
    <property type="project" value="UniProtKB-UniRule"/>
</dbReference>
<evidence type="ECO:0000256" key="3">
    <source>
        <dbReference type="ARBA" id="ARBA00022771"/>
    </source>
</evidence>
<dbReference type="Pfam" id="PF04434">
    <property type="entry name" value="SWIM"/>
    <property type="match status" value="1"/>
</dbReference>
<dbReference type="EMBL" id="BAABME010012752">
    <property type="protein sequence ID" value="GAA0185492.1"/>
    <property type="molecule type" value="Genomic_DNA"/>
</dbReference>
<keyword evidence="6" id="KW-0539">Nucleus</keyword>
<dbReference type="InterPro" id="IPR006564">
    <property type="entry name" value="Znf_PMZ"/>
</dbReference>
<evidence type="ECO:0000313" key="9">
    <source>
        <dbReference type="Proteomes" id="UP001454036"/>
    </source>
</evidence>
<comment type="subcellular location">
    <subcellularLocation>
        <location evidence="6">Nucleus</location>
    </subcellularLocation>
</comment>
<keyword evidence="2 6" id="KW-0479">Metal-binding</keyword>
<keyword evidence="9" id="KW-1185">Reference proteome</keyword>
<dbReference type="SMART" id="SM00575">
    <property type="entry name" value="ZnF_PMZ"/>
    <property type="match status" value="1"/>
</dbReference>
<proteinExistence type="inferred from homology"/>
<dbReference type="GO" id="GO:0005634">
    <property type="term" value="C:nucleus"/>
    <property type="evidence" value="ECO:0007669"/>
    <property type="project" value="UniProtKB-SubCell"/>
</dbReference>
<keyword evidence="4 6" id="KW-0862">Zinc</keyword>
<reference evidence="8 9" key="1">
    <citation type="submission" date="2024-01" db="EMBL/GenBank/DDBJ databases">
        <title>The complete chloroplast genome sequence of Lithospermum erythrorhizon: insights into the phylogenetic relationship among Boraginaceae species and the maternal lineages of purple gromwells.</title>
        <authorList>
            <person name="Okada T."/>
            <person name="Watanabe K."/>
        </authorList>
    </citation>
    <scope>NUCLEOTIDE SEQUENCE [LARGE SCALE GENOMIC DNA]</scope>
</reference>
<protein>
    <recommendedName>
        <fullName evidence="6">Protein FAR1-RELATED SEQUENCE</fullName>
    </recommendedName>
</protein>
<evidence type="ECO:0000259" key="7">
    <source>
        <dbReference type="PROSITE" id="PS50966"/>
    </source>
</evidence>
<dbReference type="Proteomes" id="UP001454036">
    <property type="component" value="Unassembled WGS sequence"/>
</dbReference>
<sequence length="737" mass="84729">MECSVSVANPNLDPVDGMKFDSHEAAYEYYKEYAKGVGFGTAKLSSRRSRASKEFIDAKFTCIRYGNKQQSDDAINPRPSPKIGCKASMHVKRRQDAKWYVHSFVKEHNHELLPDQVHFFRSHRNADKNEARVGKRKTVAGTLRPHRGYQFSGGTLEIFLRNQNDRGRSLSLEEGGAQMLLELFAHMQEEDLRFFYAVDFNEEHRLRNVFWVDSKAVDEYAYFGDVVSFDTLYFTSKYAIPLVLFVGVNHHVQPVLLGSALIADDTVHTFAWLMQTWCLAMGGRGPRVLLTDQNRAIKTAVTTIFPNTHHCYTLWSILQKIPGQLDYVSQWYETFMKKFKKYIHTSLTEEQFETRWQKLVDRFNLREVDWIQSLYEDRKLWVPAFMRDVSFAGLSSASRTGSLQGFFDRYIQSDTTLGDFIVEYKVILEDMHEEEAKANFDSWHETAELKSPSPFEKQMSLVYTHEIFKKFQDEVLGAAACHLKKEKEQEATIIYAVKDIENNQDFVVEWNEQKSDIYCSCHLFEYNGYLCRHAIVILQMSGVFNLPFKYMLQRWTNAATSKHPICERLDEVQSKVRRFNDLCRRAIILGEEGSLSQDSYNVAVGALREALKHCADINNSTDDVKPNASGTCAIQGVEDVHHDPIAPTTQLVEASTRAVSLKEKANTDNNASNKGKVPMEREIPNVRMQSVFPQMDTPSGVEYPTMYPKFFTTLLRGSDDVNKRSVEMLGDMLDEES</sequence>
<dbReference type="Pfam" id="PF03101">
    <property type="entry name" value="FAR1"/>
    <property type="match status" value="1"/>
</dbReference>
<comment type="function">
    <text evidence="6">Putative transcription activator involved in regulating light control of development.</text>
</comment>
<evidence type="ECO:0000256" key="6">
    <source>
        <dbReference type="RuleBase" id="RU367018"/>
    </source>
</evidence>
<evidence type="ECO:0000256" key="4">
    <source>
        <dbReference type="ARBA" id="ARBA00022833"/>
    </source>
</evidence>
<evidence type="ECO:0000313" key="8">
    <source>
        <dbReference type="EMBL" id="GAA0185492.1"/>
    </source>
</evidence>
<name>A0AAV3RYV2_LITER</name>
<accession>A0AAV3RYV2</accession>
<dbReference type="InterPro" id="IPR031052">
    <property type="entry name" value="FHY3/FAR1"/>
</dbReference>
<organism evidence="8 9">
    <name type="scientific">Lithospermum erythrorhizon</name>
    <name type="common">Purple gromwell</name>
    <name type="synonym">Lithospermum officinale var. erythrorhizon</name>
    <dbReference type="NCBI Taxonomy" id="34254"/>
    <lineage>
        <taxon>Eukaryota</taxon>
        <taxon>Viridiplantae</taxon>
        <taxon>Streptophyta</taxon>
        <taxon>Embryophyta</taxon>
        <taxon>Tracheophyta</taxon>
        <taxon>Spermatophyta</taxon>
        <taxon>Magnoliopsida</taxon>
        <taxon>eudicotyledons</taxon>
        <taxon>Gunneridae</taxon>
        <taxon>Pentapetalae</taxon>
        <taxon>asterids</taxon>
        <taxon>lamiids</taxon>
        <taxon>Boraginales</taxon>
        <taxon>Boraginaceae</taxon>
        <taxon>Boraginoideae</taxon>
        <taxon>Lithospermeae</taxon>
        <taxon>Lithospermum</taxon>
    </lineage>
</organism>
<dbReference type="InterPro" id="IPR007527">
    <property type="entry name" value="Znf_SWIM"/>
</dbReference>
<dbReference type="GO" id="GO:0008270">
    <property type="term" value="F:zinc ion binding"/>
    <property type="evidence" value="ECO:0007669"/>
    <property type="project" value="UniProtKB-UniRule"/>
</dbReference>
<gene>
    <name evidence="8" type="ORF">LIER_32780</name>
</gene>
<comment type="caution">
    <text evidence="8">The sequence shown here is derived from an EMBL/GenBank/DDBJ whole genome shotgun (WGS) entry which is preliminary data.</text>
</comment>
<dbReference type="PANTHER" id="PTHR31669:SF42">
    <property type="entry name" value="PROTEIN FAR1-RELATED SEQUENCE 4"/>
    <property type="match status" value="1"/>
</dbReference>
<evidence type="ECO:0000256" key="2">
    <source>
        <dbReference type="ARBA" id="ARBA00022723"/>
    </source>
</evidence>